<protein>
    <submittedName>
        <fullName evidence="4">Putative 28S ribosomal protein S17, mitochondrial</fullName>
    </submittedName>
</protein>
<name>A0A423TVJ7_PENVA</name>
<keyword evidence="5" id="KW-1185">Reference proteome</keyword>
<evidence type="ECO:0000313" key="5">
    <source>
        <dbReference type="Proteomes" id="UP000283509"/>
    </source>
</evidence>
<dbReference type="Gene3D" id="2.40.50.140">
    <property type="entry name" value="Nucleic acid-binding proteins"/>
    <property type="match status" value="1"/>
</dbReference>
<dbReference type="OrthoDB" id="274752at2759"/>
<proteinExistence type="inferred from homology"/>
<keyword evidence="3" id="KW-0687">Ribonucleoprotein</keyword>
<feature type="non-terminal residue" evidence="4">
    <location>
        <position position="87"/>
    </location>
</feature>
<dbReference type="GO" id="GO:0005763">
    <property type="term" value="C:mitochondrial small ribosomal subunit"/>
    <property type="evidence" value="ECO:0007669"/>
    <property type="project" value="InterPro"/>
</dbReference>
<dbReference type="STRING" id="6689.A0A423TVJ7"/>
<gene>
    <name evidence="4" type="ORF">C7M84_000777</name>
</gene>
<reference evidence="4 5" key="2">
    <citation type="submission" date="2019-01" db="EMBL/GenBank/DDBJ databases">
        <title>The decoding of complex shrimp genome reveals the adaptation for benthos swimmer, frequently molting mechanism and breeding impact on genome.</title>
        <authorList>
            <person name="Sun Y."/>
            <person name="Gao Y."/>
            <person name="Yu Y."/>
        </authorList>
    </citation>
    <scope>NUCLEOTIDE SEQUENCE [LARGE SCALE GENOMIC DNA]</scope>
    <source>
        <tissue evidence="4">Muscle</tissue>
    </source>
</reference>
<dbReference type="SUPFAM" id="SSF50249">
    <property type="entry name" value="Nucleic acid-binding proteins"/>
    <property type="match status" value="1"/>
</dbReference>
<dbReference type="AlphaFoldDB" id="A0A423TVJ7"/>
<comment type="caution">
    <text evidence="4">The sequence shown here is derived from an EMBL/GenBank/DDBJ whole genome shotgun (WGS) entry which is preliminary data.</text>
</comment>
<dbReference type="GO" id="GO:0003735">
    <property type="term" value="F:structural constituent of ribosome"/>
    <property type="evidence" value="ECO:0007669"/>
    <property type="project" value="InterPro"/>
</dbReference>
<evidence type="ECO:0000256" key="3">
    <source>
        <dbReference type="ARBA" id="ARBA00023274"/>
    </source>
</evidence>
<evidence type="ECO:0000256" key="1">
    <source>
        <dbReference type="ARBA" id="ARBA00010254"/>
    </source>
</evidence>
<dbReference type="InterPro" id="IPR012340">
    <property type="entry name" value="NA-bd_OB-fold"/>
</dbReference>
<dbReference type="Proteomes" id="UP000283509">
    <property type="component" value="Unassembled WGS sequence"/>
</dbReference>
<dbReference type="InterPro" id="IPR000266">
    <property type="entry name" value="Ribosomal_uS17"/>
</dbReference>
<keyword evidence="2 4" id="KW-0689">Ribosomal protein</keyword>
<comment type="similarity">
    <text evidence="1">Belongs to the universal ribosomal protein uS17 family.</text>
</comment>
<sequence>MAGAVARNFMVIGQCIAHETKNAAKVRVKKLQFDERLHMYFPKHTNFYAHDPEKQCKVGDIVLIQALPEKMTRFITHSSSKLSTHME</sequence>
<evidence type="ECO:0000313" key="4">
    <source>
        <dbReference type="EMBL" id="ROT80489.1"/>
    </source>
</evidence>
<dbReference type="Pfam" id="PF00366">
    <property type="entry name" value="Ribosomal_S17"/>
    <property type="match status" value="1"/>
</dbReference>
<dbReference type="PANTHER" id="PTHR24088:SF0">
    <property type="entry name" value="SMALL RIBOSOMAL SUBUNIT PROTEIN US17M"/>
    <property type="match status" value="1"/>
</dbReference>
<organism evidence="4 5">
    <name type="scientific">Penaeus vannamei</name>
    <name type="common">Whiteleg shrimp</name>
    <name type="synonym">Litopenaeus vannamei</name>
    <dbReference type="NCBI Taxonomy" id="6689"/>
    <lineage>
        <taxon>Eukaryota</taxon>
        <taxon>Metazoa</taxon>
        <taxon>Ecdysozoa</taxon>
        <taxon>Arthropoda</taxon>
        <taxon>Crustacea</taxon>
        <taxon>Multicrustacea</taxon>
        <taxon>Malacostraca</taxon>
        <taxon>Eumalacostraca</taxon>
        <taxon>Eucarida</taxon>
        <taxon>Decapoda</taxon>
        <taxon>Dendrobranchiata</taxon>
        <taxon>Penaeoidea</taxon>
        <taxon>Penaeidae</taxon>
        <taxon>Penaeus</taxon>
    </lineage>
</organism>
<reference evidence="4 5" key="1">
    <citation type="submission" date="2018-04" db="EMBL/GenBank/DDBJ databases">
        <authorList>
            <person name="Zhang X."/>
            <person name="Yuan J."/>
            <person name="Li F."/>
            <person name="Xiang J."/>
        </authorList>
    </citation>
    <scope>NUCLEOTIDE SEQUENCE [LARGE SCALE GENOMIC DNA]</scope>
    <source>
        <tissue evidence="4">Muscle</tissue>
    </source>
</reference>
<dbReference type="GO" id="GO:0032543">
    <property type="term" value="P:mitochondrial translation"/>
    <property type="evidence" value="ECO:0007669"/>
    <property type="project" value="TreeGrafter"/>
</dbReference>
<dbReference type="EMBL" id="QCYY01001115">
    <property type="protein sequence ID" value="ROT80489.1"/>
    <property type="molecule type" value="Genomic_DNA"/>
</dbReference>
<evidence type="ECO:0000256" key="2">
    <source>
        <dbReference type="ARBA" id="ARBA00022980"/>
    </source>
</evidence>
<dbReference type="PANTHER" id="PTHR24088">
    <property type="entry name" value="28S RIBOSOMAL PROTEIN S17, MITOCHONDRIAL"/>
    <property type="match status" value="1"/>
</dbReference>
<accession>A0A423TVJ7</accession>
<dbReference type="InterPro" id="IPR039193">
    <property type="entry name" value="Ribosomal_uS17m_metazoa"/>
</dbReference>